<evidence type="ECO:0000313" key="1">
    <source>
        <dbReference type="EMBL" id="ACO84961.1"/>
    </source>
</evidence>
<organism evidence="1 2">
    <name type="scientific">Clostridium botulinum (strain Kyoto / Type A2)</name>
    <dbReference type="NCBI Taxonomy" id="536232"/>
    <lineage>
        <taxon>Bacteria</taxon>
        <taxon>Bacillati</taxon>
        <taxon>Bacillota</taxon>
        <taxon>Clostridia</taxon>
        <taxon>Eubacteriales</taxon>
        <taxon>Clostridiaceae</taxon>
        <taxon>Clostridium</taxon>
    </lineage>
</organism>
<name>C1FM91_CLOBJ</name>
<dbReference type="RefSeq" id="WP_012704502.1">
    <property type="nucleotide sequence ID" value="NC_012563.1"/>
</dbReference>
<proteinExistence type="predicted"/>
<protein>
    <submittedName>
        <fullName evidence="1">Uncharacterized protein</fullName>
    </submittedName>
</protein>
<dbReference type="HOGENOM" id="CLU_1465776_0_0_9"/>
<evidence type="ECO:0000313" key="2">
    <source>
        <dbReference type="Proteomes" id="UP000001374"/>
    </source>
</evidence>
<dbReference type="AlphaFoldDB" id="C1FM91"/>
<dbReference type="KEGG" id="cby:CLM_1636"/>
<dbReference type="EMBL" id="CP001581">
    <property type="protein sequence ID" value="ACO84961.1"/>
    <property type="molecule type" value="Genomic_DNA"/>
</dbReference>
<accession>C1FM91</accession>
<sequence>MEKAFIVSKESELFKDIEKYRKLENQQREFINKFFKENDIEANQYRVSGDGLCNVAFEEYEETITLYVIPTDKDKEKFSKMLNKPDNHYLQAFRKTSKIAKEFRKQIIDNHIVVNLYQPRIGDYFESIRWMGCNFSLFEHKNIMYLRVNSEVLKEDDNPKGLTEIKLSEFYKVQEELEKNKGDK</sequence>
<dbReference type="eggNOG" id="ENOG50328Q4">
    <property type="taxonomic scope" value="Bacteria"/>
</dbReference>
<reference evidence="1 2" key="1">
    <citation type="submission" date="2008-10" db="EMBL/GenBank/DDBJ databases">
        <title>Genome sequence of Clostridium botulinum A2 Kyoto.</title>
        <authorList>
            <person name="Shrivastava S."/>
            <person name="Brinkac L.M."/>
            <person name="Brown J.L."/>
            <person name="Bruce D."/>
            <person name="Detter C.C."/>
            <person name="Johnson E.A."/>
            <person name="Munk C.A."/>
            <person name="Smith L.A."/>
            <person name="Smith T.J."/>
            <person name="Sutton G."/>
            <person name="Brettin T.S."/>
        </authorList>
    </citation>
    <scope>NUCLEOTIDE SEQUENCE [LARGE SCALE GENOMIC DNA]</scope>
    <source>
        <strain evidence="2">Kyoto / Type A2</strain>
    </source>
</reference>
<dbReference type="Proteomes" id="UP000001374">
    <property type="component" value="Chromosome"/>
</dbReference>
<gene>
    <name evidence="1" type="ordered locus">CLM_1636</name>
</gene>